<keyword evidence="7" id="KW-0418">Kinase</keyword>
<proteinExistence type="predicted"/>
<evidence type="ECO:0000259" key="8">
    <source>
        <dbReference type="PROSITE" id="PS51096"/>
    </source>
</evidence>
<organism evidence="9 10">
    <name type="scientific">Dorea ammoniilytica</name>
    <dbReference type="NCBI Taxonomy" id="2981788"/>
    <lineage>
        <taxon>Bacteria</taxon>
        <taxon>Bacillati</taxon>
        <taxon>Bacillota</taxon>
        <taxon>Clostridia</taxon>
        <taxon>Lachnospirales</taxon>
        <taxon>Lachnospiraceae</taxon>
        <taxon>Dorea</taxon>
    </lineage>
</organism>
<evidence type="ECO:0000256" key="7">
    <source>
        <dbReference type="ARBA" id="ARBA00022777"/>
    </source>
</evidence>
<dbReference type="RefSeq" id="WP_262581126.1">
    <property type="nucleotide sequence ID" value="NZ_JAOQJV010000004.1"/>
</dbReference>
<evidence type="ECO:0000256" key="6">
    <source>
        <dbReference type="ARBA" id="ARBA00022683"/>
    </source>
</evidence>
<gene>
    <name evidence="9" type="ORF">OCV65_04820</name>
</gene>
<dbReference type="PANTHER" id="PTHR33799">
    <property type="entry name" value="PTS PERMEASE-RELATED-RELATED"/>
    <property type="match status" value="1"/>
</dbReference>
<protein>
    <submittedName>
        <fullName evidence="9">PTS mannose transporter subunit IIAB</fullName>
    </submittedName>
</protein>
<keyword evidence="6" id="KW-0598">Phosphotransferase system</keyword>
<dbReference type="InterPro" id="IPR004701">
    <property type="entry name" value="PTS_EIIA_man-typ"/>
</dbReference>
<evidence type="ECO:0000256" key="5">
    <source>
        <dbReference type="ARBA" id="ARBA00022679"/>
    </source>
</evidence>
<dbReference type="SUPFAM" id="SSF53062">
    <property type="entry name" value="PTS system fructose IIA component-like"/>
    <property type="match status" value="1"/>
</dbReference>
<keyword evidence="2" id="KW-0813">Transport</keyword>
<comment type="caution">
    <text evidence="9">The sequence shown here is derived from an EMBL/GenBank/DDBJ whole genome shotgun (WGS) entry which is preliminary data.</text>
</comment>
<evidence type="ECO:0000256" key="2">
    <source>
        <dbReference type="ARBA" id="ARBA00022448"/>
    </source>
</evidence>
<evidence type="ECO:0000256" key="3">
    <source>
        <dbReference type="ARBA" id="ARBA00022490"/>
    </source>
</evidence>
<comment type="subcellular location">
    <subcellularLocation>
        <location evidence="1">Cytoplasm</location>
    </subcellularLocation>
</comment>
<evidence type="ECO:0000313" key="10">
    <source>
        <dbReference type="Proteomes" id="UP001207605"/>
    </source>
</evidence>
<dbReference type="CDD" id="cd00006">
    <property type="entry name" value="PTS_IIA_man"/>
    <property type="match status" value="1"/>
</dbReference>
<dbReference type="Pfam" id="PF03610">
    <property type="entry name" value="EIIA-man"/>
    <property type="match status" value="1"/>
</dbReference>
<evidence type="ECO:0000256" key="4">
    <source>
        <dbReference type="ARBA" id="ARBA00022597"/>
    </source>
</evidence>
<keyword evidence="3" id="KW-0963">Cytoplasm</keyword>
<reference evidence="9 10" key="1">
    <citation type="journal article" date="2021" name="ISME Commun">
        <title>Automated analysis of genomic sequences facilitates high-throughput and comprehensive description of bacteria.</title>
        <authorList>
            <person name="Hitch T.C.A."/>
        </authorList>
    </citation>
    <scope>NUCLEOTIDE SEQUENCE [LARGE SCALE GENOMIC DNA]</scope>
    <source>
        <strain evidence="9 10">Sanger_02</strain>
    </source>
</reference>
<dbReference type="InterPro" id="IPR036662">
    <property type="entry name" value="PTS_EIIA_man-typ_sf"/>
</dbReference>
<keyword evidence="10" id="KW-1185">Reference proteome</keyword>
<dbReference type="InterPro" id="IPR051471">
    <property type="entry name" value="Bacterial_PTS_sugar_comp"/>
</dbReference>
<dbReference type="Gene3D" id="3.40.50.510">
    <property type="entry name" value="Phosphotransferase system, mannose-type IIA component"/>
    <property type="match status" value="1"/>
</dbReference>
<accession>A0ABT2S4N5</accession>
<dbReference type="InterPro" id="IPR033887">
    <property type="entry name" value="PTS_IIA_man"/>
</dbReference>
<feature type="domain" description="PTS EIIA type-4" evidence="8">
    <location>
        <begin position="1"/>
        <end position="123"/>
    </location>
</feature>
<dbReference type="EMBL" id="JAOQJV010000004">
    <property type="protein sequence ID" value="MCU6699558.1"/>
    <property type="molecule type" value="Genomic_DNA"/>
</dbReference>
<sequence>MIGVLVVTHGNFSESIIKSMELIFGHHDKLEALTLNHGDDVQELLRKVREKSKELDDGDGVIVLVDLLGGSPCNVTASCLREENIQCVTGLNLPMLINVLENRTEISLNSLPEVAMEGGKNGIVNMKELIS</sequence>
<evidence type="ECO:0000313" key="9">
    <source>
        <dbReference type="EMBL" id="MCU6699558.1"/>
    </source>
</evidence>
<dbReference type="Proteomes" id="UP001207605">
    <property type="component" value="Unassembled WGS sequence"/>
</dbReference>
<dbReference type="PROSITE" id="PS51096">
    <property type="entry name" value="PTS_EIIA_TYPE_4"/>
    <property type="match status" value="1"/>
</dbReference>
<name>A0ABT2S4N5_9FIRM</name>
<keyword evidence="5" id="KW-0808">Transferase</keyword>
<evidence type="ECO:0000256" key="1">
    <source>
        <dbReference type="ARBA" id="ARBA00004496"/>
    </source>
</evidence>
<keyword evidence="4" id="KW-0762">Sugar transport</keyword>
<dbReference type="PANTHER" id="PTHR33799:SF1">
    <property type="entry name" value="PTS SYSTEM MANNOSE-SPECIFIC EIIAB COMPONENT-RELATED"/>
    <property type="match status" value="1"/>
</dbReference>